<dbReference type="EMBL" id="KV428032">
    <property type="protein sequence ID" value="KZT40450.1"/>
    <property type="molecule type" value="Genomic_DNA"/>
</dbReference>
<dbReference type="STRING" id="1314776.A0A166FAI2"/>
<keyword evidence="4" id="KW-1185">Reference proteome</keyword>
<dbReference type="InterPro" id="IPR001936">
    <property type="entry name" value="RasGAP_dom"/>
</dbReference>
<dbReference type="PANTHER" id="PTHR14149">
    <property type="entry name" value="RAS GTPASE-ACTIVATING PROTEIN WITH IQ MOTIF"/>
    <property type="match status" value="1"/>
</dbReference>
<dbReference type="PANTHER" id="PTHR14149:SF17">
    <property type="entry name" value="GTPASE-ACTIVATING PROTEIN"/>
    <property type="match status" value="1"/>
</dbReference>
<dbReference type="GO" id="GO:0005938">
    <property type="term" value="C:cell cortex"/>
    <property type="evidence" value="ECO:0007669"/>
    <property type="project" value="TreeGrafter"/>
</dbReference>
<feature type="coiled-coil region" evidence="1">
    <location>
        <begin position="65"/>
        <end position="92"/>
    </location>
</feature>
<dbReference type="GO" id="GO:0005096">
    <property type="term" value="F:GTPase activator activity"/>
    <property type="evidence" value="ECO:0007669"/>
    <property type="project" value="TreeGrafter"/>
</dbReference>
<dbReference type="Pfam" id="PF00616">
    <property type="entry name" value="RasGAP"/>
    <property type="match status" value="1"/>
</dbReference>
<dbReference type="AlphaFoldDB" id="A0A166FAI2"/>
<dbReference type="OrthoDB" id="775356at2759"/>
<dbReference type="SUPFAM" id="SSF143885">
    <property type="entry name" value="RGC domain-like"/>
    <property type="match status" value="1"/>
</dbReference>
<keyword evidence="1" id="KW-0175">Coiled coil</keyword>
<dbReference type="SUPFAM" id="SSF48350">
    <property type="entry name" value="GTPase activation domain, GAP"/>
    <property type="match status" value="1"/>
</dbReference>
<evidence type="ECO:0000256" key="1">
    <source>
        <dbReference type="SAM" id="Coils"/>
    </source>
</evidence>
<evidence type="ECO:0000313" key="4">
    <source>
        <dbReference type="Proteomes" id="UP000076798"/>
    </source>
</evidence>
<feature type="domain" description="Ras-GAP" evidence="2">
    <location>
        <begin position="125"/>
        <end position="359"/>
    </location>
</feature>
<dbReference type="SMART" id="SM00323">
    <property type="entry name" value="RasGAP"/>
    <property type="match status" value="1"/>
</dbReference>
<evidence type="ECO:0000313" key="3">
    <source>
        <dbReference type="EMBL" id="KZT40450.1"/>
    </source>
</evidence>
<reference evidence="3 4" key="1">
    <citation type="journal article" date="2016" name="Mol. Biol. Evol.">
        <title>Comparative Genomics of Early-Diverging Mushroom-Forming Fungi Provides Insights into the Origins of Lignocellulose Decay Capabilities.</title>
        <authorList>
            <person name="Nagy L.G."/>
            <person name="Riley R."/>
            <person name="Tritt A."/>
            <person name="Adam C."/>
            <person name="Daum C."/>
            <person name="Floudas D."/>
            <person name="Sun H."/>
            <person name="Yadav J.S."/>
            <person name="Pangilinan J."/>
            <person name="Larsson K.H."/>
            <person name="Matsuura K."/>
            <person name="Barry K."/>
            <person name="Labutti K."/>
            <person name="Kuo R."/>
            <person name="Ohm R.A."/>
            <person name="Bhattacharya S.S."/>
            <person name="Shirouzu T."/>
            <person name="Yoshinaga Y."/>
            <person name="Martin F.M."/>
            <person name="Grigoriev I.V."/>
            <person name="Hibbett D.S."/>
        </authorList>
    </citation>
    <scope>NUCLEOTIDE SEQUENCE [LARGE SCALE GENOMIC DNA]</scope>
    <source>
        <strain evidence="3 4">HHB10207 ss-3</strain>
    </source>
</reference>
<dbReference type="InterPro" id="IPR008936">
    <property type="entry name" value="Rho_GTPase_activation_prot"/>
</dbReference>
<sequence>MDHAYKINEDSRIIQWVQGVQIDTATTDVDAEVDKDLIIAYKRISHLKTRIRSQAHTKSVVERELQHLDSRVALLVQNKKALKDDVHELSAKTKDQYGTLFFAIYTEPRYLLSLLPSIPLSESHDFVHLASNVLYPNHDDSREDHVLLLLIQSAMSLHFAETESQALLLGASLLSRLVNAYTRRRPSHDYLQGVLGPRIQSLLGYKDLDLEINPVKICERMNVRVTNDHSDASLGTPRSISPNLEEVDNQSAIQSIIAGRLNTLKELAKLFLKAIIANPGSVPFGVRWICKQLRSLGERKLGKYSDDAIYPLLGRFFIAQLINPALVTPHAYSVIESPPAPRVQNTLILIAKMFQCLAGNRLHSPELLAAAADQFFEEIRPIFVAFLDELCRVDDFYDIYEIERHEVLSRESLRLKVASKDLHIVFNIFFQHHDTIKDVFDTPFKTLIRDLLVDSLPSQDGPADTQTIDLDLYGMRSEDAPRSHSTLQNQALLFSVDEYASTGAIYTRTKLLLIQLLLFFPRINADAIADCKAVASRAVETDVPTLVRLGMLAKATMEDLESRGITEAFDDYEIMQDEIIAERRRLGDPLHLLNSQARAVEAVYIACVNSTARLKTQVEQYKTYVKNARLSSYKPKGSRSPIGVLSPGKIKARLQEKRQPSFAPSVFTLVQAEKDGLVVSSRVPEQRRLNMSFTLSCNEPGIFTLALYYKGREKVLMEKSWTIDDLLAKQRDKNAFIDCEYVHLDISKFLTLLTDTFAE</sequence>
<protein>
    <submittedName>
        <fullName evidence="3">Rho GTPase activation protein</fullName>
    </submittedName>
</protein>
<gene>
    <name evidence="3" type="ORF">SISSUDRAFT_1060229</name>
</gene>
<accession>A0A166FAI2</accession>
<dbReference type="Proteomes" id="UP000076798">
    <property type="component" value="Unassembled WGS sequence"/>
</dbReference>
<organism evidence="3 4">
    <name type="scientific">Sistotremastrum suecicum HHB10207 ss-3</name>
    <dbReference type="NCBI Taxonomy" id="1314776"/>
    <lineage>
        <taxon>Eukaryota</taxon>
        <taxon>Fungi</taxon>
        <taxon>Dikarya</taxon>
        <taxon>Basidiomycota</taxon>
        <taxon>Agaricomycotina</taxon>
        <taxon>Agaricomycetes</taxon>
        <taxon>Sistotremastrales</taxon>
        <taxon>Sistotremastraceae</taxon>
        <taxon>Sistotremastrum</taxon>
    </lineage>
</organism>
<dbReference type="PROSITE" id="PS50018">
    <property type="entry name" value="RAS_GTPASE_ACTIV_2"/>
    <property type="match status" value="1"/>
</dbReference>
<proteinExistence type="predicted"/>
<dbReference type="Gene3D" id="1.10.506.10">
    <property type="entry name" value="GTPase Activation - p120gap, domain 1"/>
    <property type="match status" value="1"/>
</dbReference>
<evidence type="ECO:0000259" key="2">
    <source>
        <dbReference type="PROSITE" id="PS50018"/>
    </source>
</evidence>
<dbReference type="GO" id="GO:0046580">
    <property type="term" value="P:negative regulation of Ras protein signal transduction"/>
    <property type="evidence" value="ECO:0007669"/>
    <property type="project" value="TreeGrafter"/>
</dbReference>
<name>A0A166FAI2_9AGAM</name>
<dbReference type="Pfam" id="PF03836">
    <property type="entry name" value="RasGAP_C"/>
    <property type="match status" value="1"/>
</dbReference>
<dbReference type="InterPro" id="IPR000593">
    <property type="entry name" value="RasGAP_C"/>
</dbReference>